<proteinExistence type="predicted"/>
<dbReference type="PROSITE" id="PS50982">
    <property type="entry name" value="MBD"/>
    <property type="match status" value="1"/>
</dbReference>
<feature type="domain" description="MBD" evidence="7">
    <location>
        <begin position="8"/>
        <end position="92"/>
    </location>
</feature>
<dbReference type="GO" id="GO:0005654">
    <property type="term" value="C:nucleoplasm"/>
    <property type="evidence" value="ECO:0007669"/>
    <property type="project" value="UniProtKB-ARBA"/>
</dbReference>
<sequence length="353" mass="37949">MQNPSVTIERKRVDCSALPKGWQREEVRKSGSSSNSNASATNTTTASNNNNKVDVFYYSPTGKRVESKPQLARQLGGESFDLASFDFQSGKMQQQQQQHHQRALPSPSISLYRCSAMPLPLTGGGGSGGHGSAANTLKRKLARSQLGSQAGSGGSGSGSAPIAAAAAAAAAVSSSSSPTATNRQQQQIELSRALRTDVSLVPPIRQTASIFKQPVTAIRNHSQDPGKVKPDAKHGTQEKPKQLFWEKRLERLRACHDNGEELDDISLPKTIRTVGPNVNEQTVLQSVATALHMLNAGVHGQSSTKADLTKNAMAFMNPEQPLMHAVIISEDDIRKQEDRVGVARRKLQDALKT</sequence>
<dbReference type="Pfam" id="PF01429">
    <property type="entry name" value="MBD"/>
    <property type="match status" value="1"/>
</dbReference>
<dbReference type="PANTHER" id="PTHR12396:SF0">
    <property type="entry name" value="METHYL-CPG BINDING DOMAIN PROTEIN-LIKE, ISOFORM C"/>
    <property type="match status" value="1"/>
</dbReference>
<keyword evidence="4" id="KW-0804">Transcription</keyword>
<dbReference type="AlphaFoldDB" id="A0A6P4HWY0"/>
<evidence type="ECO:0000256" key="6">
    <source>
        <dbReference type="SAM" id="MobiDB-lite"/>
    </source>
</evidence>
<keyword evidence="2" id="KW-0805">Transcription regulation</keyword>
<dbReference type="InterPro" id="IPR016177">
    <property type="entry name" value="DNA-bd_dom_sf"/>
</dbReference>
<dbReference type="InterPro" id="IPR001739">
    <property type="entry name" value="Methyl_CpG_DNA-bd"/>
</dbReference>
<reference evidence="9" key="1">
    <citation type="submission" date="2025-08" db="UniProtKB">
        <authorList>
            <consortium name="RefSeq"/>
        </authorList>
    </citation>
    <scope>IDENTIFICATION</scope>
    <source>
        <strain evidence="9">14028-0561.14</strain>
        <tissue evidence="9">Whole fly</tissue>
    </source>
</reference>
<dbReference type="RefSeq" id="XP_017020210.1">
    <property type="nucleotide sequence ID" value="XM_017164721.3"/>
</dbReference>
<dbReference type="GO" id="GO:0006346">
    <property type="term" value="P:DNA methylation-dependent constitutive heterochromatin formation"/>
    <property type="evidence" value="ECO:0007669"/>
    <property type="project" value="TreeGrafter"/>
</dbReference>
<comment type="subcellular location">
    <subcellularLocation>
        <location evidence="1">Nucleus</location>
    </subcellularLocation>
</comment>
<dbReference type="OMA" id="SGKMPHR"/>
<keyword evidence="8" id="KW-1185">Reference proteome</keyword>
<organism evidence="8 9">
    <name type="scientific">Drosophila kikkawai</name>
    <name type="common">Fruit fly</name>
    <dbReference type="NCBI Taxonomy" id="30033"/>
    <lineage>
        <taxon>Eukaryota</taxon>
        <taxon>Metazoa</taxon>
        <taxon>Ecdysozoa</taxon>
        <taxon>Arthropoda</taxon>
        <taxon>Hexapoda</taxon>
        <taxon>Insecta</taxon>
        <taxon>Pterygota</taxon>
        <taxon>Neoptera</taxon>
        <taxon>Endopterygota</taxon>
        <taxon>Diptera</taxon>
        <taxon>Brachycera</taxon>
        <taxon>Muscomorpha</taxon>
        <taxon>Ephydroidea</taxon>
        <taxon>Drosophilidae</taxon>
        <taxon>Drosophila</taxon>
        <taxon>Sophophora</taxon>
    </lineage>
</organism>
<dbReference type="Proteomes" id="UP001652661">
    <property type="component" value="Chromosome 3R"/>
</dbReference>
<evidence type="ECO:0000256" key="3">
    <source>
        <dbReference type="ARBA" id="ARBA00023125"/>
    </source>
</evidence>
<dbReference type="SMART" id="SM00391">
    <property type="entry name" value="MBD"/>
    <property type="match status" value="1"/>
</dbReference>
<dbReference type="Gene3D" id="3.30.890.10">
    <property type="entry name" value="Methyl-cpg-binding Protein 2, Chain A"/>
    <property type="match status" value="1"/>
</dbReference>
<evidence type="ECO:0000259" key="7">
    <source>
        <dbReference type="PROSITE" id="PS50982"/>
    </source>
</evidence>
<dbReference type="OrthoDB" id="10072024at2759"/>
<accession>A0A6P4HWY0</accession>
<evidence type="ECO:0000256" key="4">
    <source>
        <dbReference type="ARBA" id="ARBA00023163"/>
    </source>
</evidence>
<keyword evidence="3" id="KW-0238">DNA-binding</keyword>
<evidence type="ECO:0000313" key="8">
    <source>
        <dbReference type="Proteomes" id="UP001652661"/>
    </source>
</evidence>
<evidence type="ECO:0000313" key="9">
    <source>
        <dbReference type="RefSeq" id="XP_017020210.1"/>
    </source>
</evidence>
<gene>
    <name evidence="9" type="primary">MBD-like</name>
</gene>
<dbReference type="Pfam" id="PF16564">
    <property type="entry name" value="MBDa"/>
    <property type="match status" value="1"/>
</dbReference>
<evidence type="ECO:0000256" key="5">
    <source>
        <dbReference type="ARBA" id="ARBA00023242"/>
    </source>
</evidence>
<dbReference type="GO" id="GO:0000122">
    <property type="term" value="P:negative regulation of transcription by RNA polymerase II"/>
    <property type="evidence" value="ECO:0007669"/>
    <property type="project" value="TreeGrafter"/>
</dbReference>
<dbReference type="CDD" id="cd01396">
    <property type="entry name" value="MeCP2_MBD"/>
    <property type="match status" value="1"/>
</dbReference>
<dbReference type="InterPro" id="IPR032343">
    <property type="entry name" value="MBD2/MBD3_p55-bd"/>
</dbReference>
<dbReference type="SUPFAM" id="SSF54171">
    <property type="entry name" value="DNA-binding domain"/>
    <property type="match status" value="1"/>
</dbReference>
<dbReference type="GO" id="GO:0008327">
    <property type="term" value="F:methyl-CpG binding"/>
    <property type="evidence" value="ECO:0007669"/>
    <property type="project" value="TreeGrafter"/>
</dbReference>
<evidence type="ECO:0000256" key="1">
    <source>
        <dbReference type="ARBA" id="ARBA00004123"/>
    </source>
</evidence>
<dbReference type="Pfam" id="PF14048">
    <property type="entry name" value="MBD_C"/>
    <property type="match status" value="1"/>
</dbReference>
<keyword evidence="5" id="KW-0539">Nucleus</keyword>
<feature type="region of interest" description="Disordered" evidence="6">
    <location>
        <begin position="213"/>
        <end position="239"/>
    </location>
</feature>
<protein>
    <submittedName>
        <fullName evidence="9">Methyl-CpG-binding domain protein 3 isoform X1</fullName>
    </submittedName>
</protein>
<dbReference type="InterPro" id="IPR025884">
    <property type="entry name" value="MeCpG-bd_2/3_C_dom"/>
</dbReference>
<dbReference type="PANTHER" id="PTHR12396">
    <property type="entry name" value="METHYL-CPG BINDING PROTEIN, MBD"/>
    <property type="match status" value="1"/>
</dbReference>
<feature type="region of interest" description="Disordered" evidence="6">
    <location>
        <begin position="1"/>
        <end position="55"/>
    </location>
</feature>
<feature type="compositionally biased region" description="Basic and acidic residues" evidence="6">
    <location>
        <begin position="221"/>
        <end position="239"/>
    </location>
</feature>
<name>A0A6P4HWY0_DROKI</name>
<feature type="compositionally biased region" description="Low complexity" evidence="6">
    <location>
        <begin position="32"/>
        <end position="51"/>
    </location>
</feature>
<evidence type="ECO:0000256" key="2">
    <source>
        <dbReference type="ARBA" id="ARBA00023015"/>
    </source>
</evidence>